<comment type="similarity">
    <text evidence="1">Belongs to the ROK (NagC/XylR) family.</text>
</comment>
<accession>A0A6J4T842</accession>
<dbReference type="PROSITE" id="PS01125">
    <property type="entry name" value="ROK"/>
    <property type="match status" value="1"/>
</dbReference>
<dbReference type="EMBL" id="CADCVV010000185">
    <property type="protein sequence ID" value="CAA9515773.1"/>
    <property type="molecule type" value="Genomic_DNA"/>
</dbReference>
<evidence type="ECO:0000313" key="2">
    <source>
        <dbReference type="EMBL" id="CAA9515773.1"/>
    </source>
</evidence>
<organism evidence="2">
    <name type="scientific">uncultured Solirubrobacterales bacterium</name>
    <dbReference type="NCBI Taxonomy" id="768556"/>
    <lineage>
        <taxon>Bacteria</taxon>
        <taxon>Bacillati</taxon>
        <taxon>Actinomycetota</taxon>
        <taxon>Thermoleophilia</taxon>
        <taxon>Solirubrobacterales</taxon>
        <taxon>environmental samples</taxon>
    </lineage>
</organism>
<protein>
    <recommendedName>
        <fullName evidence="3">Glucokinase</fullName>
    </recommendedName>
</protein>
<name>A0A6J4T842_9ACTN</name>
<dbReference type="PANTHER" id="PTHR18964:SF173">
    <property type="entry name" value="GLUCOKINASE"/>
    <property type="match status" value="1"/>
</dbReference>
<dbReference type="Pfam" id="PF00480">
    <property type="entry name" value="ROK"/>
    <property type="match status" value="1"/>
</dbReference>
<dbReference type="InterPro" id="IPR049874">
    <property type="entry name" value="ROK_cs"/>
</dbReference>
<proteinExistence type="inferred from homology"/>
<dbReference type="InterPro" id="IPR000600">
    <property type="entry name" value="ROK"/>
</dbReference>
<gene>
    <name evidence="2" type="ORF">AVDCRST_MAG17-2275</name>
</gene>
<dbReference type="AlphaFoldDB" id="A0A6J4T842"/>
<reference evidence="2" key="1">
    <citation type="submission" date="2020-02" db="EMBL/GenBank/DDBJ databases">
        <authorList>
            <person name="Meier V. D."/>
        </authorList>
    </citation>
    <scope>NUCLEOTIDE SEQUENCE</scope>
    <source>
        <strain evidence="2">AVDCRST_MAG17</strain>
    </source>
</reference>
<sequence length="324" mass="32631">MPSPRVLAFDAGGTKLLGGVVDAEGVVHHRVRLPIAGAGREELVAIFADTARELRRIAPDAVAVGFGIPSLIDRGRGLSVQSVHLPLDDLAFGEVMEKRIGIPVAWDNDTNLALLAEHRLGAAQGASQVLMLTVGTGIGGAIVLDGELYRGSLGAAGELGHVAVDLDGPPCQGGCPGRGCLEVVASGTAIGREAATAAAVAPESGLGRAVASGREPVGELVTELAHAGDAAAQSVLELVGRRLGVGVVNLVHIFNPEIVVLGGGAMAAGDYLLAPARAVVAERGLRPSRDLVRVVAATLGDDAGMVGAALAASELAVDAQGGWR</sequence>
<dbReference type="PANTHER" id="PTHR18964">
    <property type="entry name" value="ROK (REPRESSOR, ORF, KINASE) FAMILY"/>
    <property type="match status" value="1"/>
</dbReference>
<dbReference type="Gene3D" id="3.30.420.40">
    <property type="match status" value="2"/>
</dbReference>
<evidence type="ECO:0000256" key="1">
    <source>
        <dbReference type="ARBA" id="ARBA00006479"/>
    </source>
</evidence>
<dbReference type="SUPFAM" id="SSF53067">
    <property type="entry name" value="Actin-like ATPase domain"/>
    <property type="match status" value="1"/>
</dbReference>
<evidence type="ECO:0008006" key="3">
    <source>
        <dbReference type="Google" id="ProtNLM"/>
    </source>
</evidence>
<dbReference type="InterPro" id="IPR043129">
    <property type="entry name" value="ATPase_NBD"/>
</dbReference>